<comment type="caution">
    <text evidence="1">The sequence shown here is derived from an EMBL/GenBank/DDBJ whole genome shotgun (WGS) entry which is preliminary data.</text>
</comment>
<keyword evidence="2" id="KW-1185">Reference proteome</keyword>
<dbReference type="Proteomes" id="UP000198211">
    <property type="component" value="Unassembled WGS sequence"/>
</dbReference>
<dbReference type="AlphaFoldDB" id="A0A225VYF2"/>
<evidence type="ECO:0000313" key="2">
    <source>
        <dbReference type="Proteomes" id="UP000198211"/>
    </source>
</evidence>
<dbReference type="EMBL" id="NBNE01002433">
    <property type="protein sequence ID" value="OWZ10476.1"/>
    <property type="molecule type" value="Genomic_DNA"/>
</dbReference>
<dbReference type="OrthoDB" id="128718at2759"/>
<evidence type="ECO:0000313" key="1">
    <source>
        <dbReference type="EMBL" id="OWZ10476.1"/>
    </source>
</evidence>
<accession>A0A225VYF2</accession>
<name>A0A225VYF2_9STRA</name>
<reference evidence="2" key="1">
    <citation type="submission" date="2017-03" db="EMBL/GenBank/DDBJ databases">
        <title>Phytopthora megakarya and P. palmivora, two closely related causual agents of cacao black pod achieved similar genome size and gene model numbers by different mechanisms.</title>
        <authorList>
            <person name="Ali S."/>
            <person name="Shao J."/>
            <person name="Larry D.J."/>
            <person name="Kronmiller B."/>
            <person name="Shen D."/>
            <person name="Strem M.D."/>
            <person name="Melnick R.L."/>
            <person name="Guiltinan M.J."/>
            <person name="Tyler B.M."/>
            <person name="Meinhardt L.W."/>
            <person name="Bailey B.A."/>
        </authorList>
    </citation>
    <scope>NUCLEOTIDE SEQUENCE [LARGE SCALE GENOMIC DNA]</scope>
    <source>
        <strain evidence="2">zdho120</strain>
    </source>
</reference>
<organism evidence="1 2">
    <name type="scientific">Phytophthora megakarya</name>
    <dbReference type="NCBI Taxonomy" id="4795"/>
    <lineage>
        <taxon>Eukaryota</taxon>
        <taxon>Sar</taxon>
        <taxon>Stramenopiles</taxon>
        <taxon>Oomycota</taxon>
        <taxon>Peronosporomycetes</taxon>
        <taxon>Peronosporales</taxon>
        <taxon>Peronosporaceae</taxon>
        <taxon>Phytophthora</taxon>
    </lineage>
</organism>
<proteinExistence type="predicted"/>
<sequence length="110" mass="12373">MLGIDAESQLELLASFNGADEDDIDDDSAVSRKDDDDIKKEVEVMVERALEEGFPSDCADRLHAVIYMYAIWRVNLGDDLSANVPPLKMRLKSGAKPYKTKARKYPPDLR</sequence>
<protein>
    <submittedName>
        <fullName evidence="1">Uncharacterized protein</fullName>
    </submittedName>
</protein>
<gene>
    <name evidence="1" type="ORF">PHMEG_00016669</name>
</gene>